<dbReference type="Proteomes" id="UP001430953">
    <property type="component" value="Unassembled WGS sequence"/>
</dbReference>
<sequence length="93" mass="10615">MSRRPTLVRITPRLSGENRRRRLEAGSVRRGSWEPDKSRCTQPRIRADSPERLTSTLFWTGAEGEAAGLRSAIGRGTKRTLTHDLKRWTGEKK</sequence>
<protein>
    <submittedName>
        <fullName evidence="2">Uncharacterized protein</fullName>
    </submittedName>
</protein>
<evidence type="ECO:0000256" key="1">
    <source>
        <dbReference type="SAM" id="MobiDB-lite"/>
    </source>
</evidence>
<reference evidence="2 3" key="1">
    <citation type="submission" date="2023-03" db="EMBL/GenBank/DDBJ databases">
        <title>High recombination rates correlate with genetic variation in Cardiocondyla obscurior ants.</title>
        <authorList>
            <person name="Errbii M."/>
        </authorList>
    </citation>
    <scope>NUCLEOTIDE SEQUENCE [LARGE SCALE GENOMIC DNA]</scope>
    <source>
        <strain evidence="2">Alpha-2009</strain>
        <tissue evidence="2">Whole body</tissue>
    </source>
</reference>
<name>A0AAW2FBZ0_9HYME</name>
<feature type="region of interest" description="Disordered" evidence="1">
    <location>
        <begin position="12"/>
        <end position="42"/>
    </location>
</feature>
<comment type="caution">
    <text evidence="2">The sequence shown here is derived from an EMBL/GenBank/DDBJ whole genome shotgun (WGS) entry which is preliminary data.</text>
</comment>
<proteinExistence type="predicted"/>
<dbReference type="EMBL" id="JADYXP020000013">
    <property type="protein sequence ID" value="KAL0111660.1"/>
    <property type="molecule type" value="Genomic_DNA"/>
</dbReference>
<dbReference type="AlphaFoldDB" id="A0AAW2FBZ0"/>
<feature type="compositionally biased region" description="Basic and acidic residues" evidence="1">
    <location>
        <begin position="31"/>
        <end position="42"/>
    </location>
</feature>
<organism evidence="2 3">
    <name type="scientific">Cardiocondyla obscurior</name>
    <dbReference type="NCBI Taxonomy" id="286306"/>
    <lineage>
        <taxon>Eukaryota</taxon>
        <taxon>Metazoa</taxon>
        <taxon>Ecdysozoa</taxon>
        <taxon>Arthropoda</taxon>
        <taxon>Hexapoda</taxon>
        <taxon>Insecta</taxon>
        <taxon>Pterygota</taxon>
        <taxon>Neoptera</taxon>
        <taxon>Endopterygota</taxon>
        <taxon>Hymenoptera</taxon>
        <taxon>Apocrita</taxon>
        <taxon>Aculeata</taxon>
        <taxon>Formicoidea</taxon>
        <taxon>Formicidae</taxon>
        <taxon>Myrmicinae</taxon>
        <taxon>Cardiocondyla</taxon>
    </lineage>
</organism>
<evidence type="ECO:0000313" key="2">
    <source>
        <dbReference type="EMBL" id="KAL0111660.1"/>
    </source>
</evidence>
<keyword evidence="3" id="KW-1185">Reference proteome</keyword>
<gene>
    <name evidence="2" type="ORF">PUN28_013089</name>
</gene>
<evidence type="ECO:0000313" key="3">
    <source>
        <dbReference type="Proteomes" id="UP001430953"/>
    </source>
</evidence>
<accession>A0AAW2FBZ0</accession>